<accession>A0AAN8G908</accession>
<comment type="caution">
    <text evidence="1">The sequence shown here is derived from an EMBL/GenBank/DDBJ whole genome shotgun (WGS) entry which is preliminary data.</text>
</comment>
<evidence type="ECO:0000313" key="1">
    <source>
        <dbReference type="EMBL" id="KAK6168298.1"/>
    </source>
</evidence>
<protein>
    <recommendedName>
        <fullName evidence="3">Reverse transcriptase</fullName>
    </recommendedName>
</protein>
<evidence type="ECO:0000313" key="2">
    <source>
        <dbReference type="Proteomes" id="UP001347796"/>
    </source>
</evidence>
<dbReference type="PANTHER" id="PTHR31635:SF196">
    <property type="entry name" value="REVERSE TRANSCRIPTASE DOMAIN-CONTAINING PROTEIN-RELATED"/>
    <property type="match status" value="1"/>
</dbReference>
<name>A0AAN8G908_PATCE</name>
<keyword evidence="2" id="KW-1185">Reference proteome</keyword>
<proteinExistence type="predicted"/>
<dbReference type="Proteomes" id="UP001347796">
    <property type="component" value="Unassembled WGS sequence"/>
</dbReference>
<organism evidence="1 2">
    <name type="scientific">Patella caerulea</name>
    <name type="common">Rayed Mediterranean limpet</name>
    <dbReference type="NCBI Taxonomy" id="87958"/>
    <lineage>
        <taxon>Eukaryota</taxon>
        <taxon>Metazoa</taxon>
        <taxon>Spiralia</taxon>
        <taxon>Lophotrochozoa</taxon>
        <taxon>Mollusca</taxon>
        <taxon>Gastropoda</taxon>
        <taxon>Patellogastropoda</taxon>
        <taxon>Patelloidea</taxon>
        <taxon>Patellidae</taxon>
        <taxon>Patella</taxon>
    </lineage>
</organism>
<evidence type="ECO:0008006" key="3">
    <source>
        <dbReference type="Google" id="ProtNLM"/>
    </source>
</evidence>
<gene>
    <name evidence="1" type="ORF">SNE40_021092</name>
</gene>
<sequence>MKEYWRLLNSDRKRHDTDSIDIDRFHECFSKLNKAAPINEDTENELLQQSFGDVENELNVSFTEEEITKCIQKLKPNKAYGIDNILNEYIKHTEKSLIQTYVALFNLILETGTIPSEWSTGIIRPLYKNKGARADLDNYRGITILSCLSKLFTVVVNER</sequence>
<reference evidence="1 2" key="1">
    <citation type="submission" date="2024-01" db="EMBL/GenBank/DDBJ databases">
        <title>The genome of the rayed Mediterranean limpet Patella caerulea (Linnaeus, 1758).</title>
        <authorList>
            <person name="Anh-Thu Weber A."/>
            <person name="Halstead-Nussloch G."/>
        </authorList>
    </citation>
    <scope>NUCLEOTIDE SEQUENCE [LARGE SCALE GENOMIC DNA]</scope>
    <source>
        <strain evidence="1">AATW-2023a</strain>
        <tissue evidence="1">Whole specimen</tissue>
    </source>
</reference>
<dbReference type="AlphaFoldDB" id="A0AAN8G908"/>
<dbReference type="EMBL" id="JAZGQO010000017">
    <property type="protein sequence ID" value="KAK6168298.1"/>
    <property type="molecule type" value="Genomic_DNA"/>
</dbReference>
<dbReference type="PANTHER" id="PTHR31635">
    <property type="entry name" value="REVERSE TRANSCRIPTASE DOMAIN-CONTAINING PROTEIN-RELATED"/>
    <property type="match status" value="1"/>
</dbReference>